<keyword evidence="5" id="KW-1185">Reference proteome</keyword>
<evidence type="ECO:0000256" key="2">
    <source>
        <dbReference type="ARBA" id="ARBA00022676"/>
    </source>
</evidence>
<dbReference type="SUPFAM" id="SSF53756">
    <property type="entry name" value="UDP-Glycosyltransferase/glycogen phosphorylase"/>
    <property type="match status" value="1"/>
</dbReference>
<dbReference type="STRING" id="655353.SAMN04488056_101299"/>
<dbReference type="EMBL" id="FOVR01000001">
    <property type="protein sequence ID" value="SFN55897.1"/>
    <property type="molecule type" value="Genomic_DNA"/>
</dbReference>
<dbReference type="PANTHER" id="PTHR12526">
    <property type="entry name" value="GLYCOSYLTRANSFERASE"/>
    <property type="match status" value="1"/>
</dbReference>
<evidence type="ECO:0000256" key="1">
    <source>
        <dbReference type="ARBA" id="ARBA00009481"/>
    </source>
</evidence>
<keyword evidence="2" id="KW-0328">Glycosyltransferase</keyword>
<comment type="similarity">
    <text evidence="1">Belongs to the glycosyltransferase group 1 family. Glycosyltransferase 4 subfamily.</text>
</comment>
<accession>A0A1I5A0H7</accession>
<reference evidence="4 5" key="1">
    <citation type="submission" date="2016-10" db="EMBL/GenBank/DDBJ databases">
        <authorList>
            <person name="de Groot N.N."/>
        </authorList>
    </citation>
    <scope>NUCLEOTIDE SEQUENCE [LARGE SCALE GENOMIC DNA]</scope>
    <source>
        <strain evidence="4 5">CGMCC 1.9157</strain>
    </source>
</reference>
<dbReference type="PANTHER" id="PTHR12526:SF640">
    <property type="entry name" value="COLANIC ACID BIOSYNTHESIS GLYCOSYLTRANSFERASE WCAL-RELATED"/>
    <property type="match status" value="1"/>
</dbReference>
<evidence type="ECO:0000313" key="5">
    <source>
        <dbReference type="Proteomes" id="UP000199236"/>
    </source>
</evidence>
<dbReference type="AlphaFoldDB" id="A0A1I5A0H7"/>
<protein>
    <submittedName>
        <fullName evidence="4">Glycosyl transferases group 1</fullName>
    </submittedName>
</protein>
<proteinExistence type="inferred from homology"/>
<gene>
    <name evidence="4" type="ORF">SAMN04488056_101299</name>
</gene>
<dbReference type="GO" id="GO:0016757">
    <property type="term" value="F:glycosyltransferase activity"/>
    <property type="evidence" value="ECO:0007669"/>
    <property type="project" value="UniProtKB-KW"/>
</dbReference>
<dbReference type="Proteomes" id="UP000199236">
    <property type="component" value="Unassembled WGS sequence"/>
</dbReference>
<evidence type="ECO:0000313" key="4">
    <source>
        <dbReference type="EMBL" id="SFN55897.1"/>
    </source>
</evidence>
<sequence length="360" mass="40079">MDSHVNPEQPRKSLLFFAPERKDAAILEAYDIYLHHLTHSKRFDITIMAPNGSPFAEDARSMGYNMYPVSDFSRKLLQRTPQLWPILTATRRFRFDFAISHEAFACRGLGQIARKVIGVCHDDMLDGFKHANRLVTLTSSVSEEAEHLFEGEVPVDVMPYPYETQFSEIKPLPSAEDTPLTIGTSGPFEEGDGLGTFLHAAQLLHQSCPDVKFVIAGQGPLEHELKELADHIAPFVEFMGPMDAAEMAEAFDLYCLAAANAPYSFSLCQMMDAGIACVSTCASGPMDILKGGMVAPLVPIGDAFLLAVKLQELLEDRPQIDRIKQACFERIREEDFSPRIFEEKLISLFGMEQKASSRIA</sequence>
<evidence type="ECO:0000256" key="3">
    <source>
        <dbReference type="ARBA" id="ARBA00022679"/>
    </source>
</evidence>
<keyword evidence="3 4" id="KW-0808">Transferase</keyword>
<organism evidence="4 5">
    <name type="scientific">Cohaesibacter marisflavi</name>
    <dbReference type="NCBI Taxonomy" id="655353"/>
    <lineage>
        <taxon>Bacteria</taxon>
        <taxon>Pseudomonadati</taxon>
        <taxon>Pseudomonadota</taxon>
        <taxon>Alphaproteobacteria</taxon>
        <taxon>Hyphomicrobiales</taxon>
        <taxon>Cohaesibacteraceae</taxon>
    </lineage>
</organism>
<dbReference type="Pfam" id="PF13692">
    <property type="entry name" value="Glyco_trans_1_4"/>
    <property type="match status" value="1"/>
</dbReference>
<dbReference type="Gene3D" id="3.40.50.2000">
    <property type="entry name" value="Glycogen Phosphorylase B"/>
    <property type="match status" value="2"/>
</dbReference>
<name>A0A1I5A0H7_9HYPH</name>